<evidence type="ECO:0000313" key="1">
    <source>
        <dbReference type="EMBL" id="KAA2236579.1"/>
    </source>
</evidence>
<dbReference type="InterPro" id="IPR021736">
    <property type="entry name" value="DUF3305"/>
</dbReference>
<organism evidence="1 2">
    <name type="scientific">Salinarimonas soli</name>
    <dbReference type="NCBI Taxonomy" id="1638099"/>
    <lineage>
        <taxon>Bacteria</taxon>
        <taxon>Pseudomonadati</taxon>
        <taxon>Pseudomonadota</taxon>
        <taxon>Alphaproteobacteria</taxon>
        <taxon>Hyphomicrobiales</taxon>
        <taxon>Salinarimonadaceae</taxon>
        <taxon>Salinarimonas</taxon>
    </lineage>
</organism>
<reference evidence="1 2" key="2">
    <citation type="submission" date="2019-09" db="EMBL/GenBank/DDBJ databases">
        <authorList>
            <person name="Jin C."/>
        </authorList>
    </citation>
    <scope>NUCLEOTIDE SEQUENCE [LARGE SCALE GENOMIC DNA]</scope>
    <source>
        <strain evidence="1 2">BN140002</strain>
    </source>
</reference>
<dbReference type="RefSeq" id="WP_149818538.1">
    <property type="nucleotide sequence ID" value="NZ_VUOA01000025.1"/>
</dbReference>
<keyword evidence="2" id="KW-1185">Reference proteome</keyword>
<name>A0A5B2VDY9_9HYPH</name>
<accession>A0A5B2VDY9</accession>
<comment type="caution">
    <text evidence="1">The sequence shown here is derived from an EMBL/GenBank/DDBJ whole genome shotgun (WGS) entry which is preliminary data.</text>
</comment>
<dbReference type="AlphaFoldDB" id="A0A5B2VDY9"/>
<dbReference type="Pfam" id="PF11749">
    <property type="entry name" value="DUF3305"/>
    <property type="match status" value="1"/>
</dbReference>
<sequence length="181" mass="19195">MNEPSPSPARPSPADGLRAVLARVPVGIVAERRQGRSVWAGVLWRPVSVLPGSPSAAPWTALGRAGGEAALLYAGTADIELCRSETGGYRDNLRSGRPVLWVVLRMGPDGEPRPVLAVTADPATGEALTASGDDIVETVAMPDWVRDLVQAFVDAHHVEHEAFRRRRDDPAAARAGRGEPA</sequence>
<reference evidence="1 2" key="1">
    <citation type="submission" date="2019-09" db="EMBL/GenBank/DDBJ databases">
        <title>Salinarimonas rosea gen. nov., sp. nov., a new member of the a-2 subgroup of the Proteobacteria.</title>
        <authorList>
            <person name="Liu J."/>
        </authorList>
    </citation>
    <scope>NUCLEOTIDE SEQUENCE [LARGE SCALE GENOMIC DNA]</scope>
    <source>
        <strain evidence="1 2">BN140002</strain>
    </source>
</reference>
<dbReference type="OrthoDB" id="7271084at2"/>
<proteinExistence type="predicted"/>
<dbReference type="EMBL" id="VUOA01000025">
    <property type="protein sequence ID" value="KAA2236579.1"/>
    <property type="molecule type" value="Genomic_DNA"/>
</dbReference>
<protein>
    <submittedName>
        <fullName evidence="1">DUF3305 domain-containing protein</fullName>
    </submittedName>
</protein>
<dbReference type="Proteomes" id="UP000323142">
    <property type="component" value="Unassembled WGS sequence"/>
</dbReference>
<gene>
    <name evidence="1" type="ORF">F0L46_13980</name>
</gene>
<evidence type="ECO:0000313" key="2">
    <source>
        <dbReference type="Proteomes" id="UP000323142"/>
    </source>
</evidence>